<organism evidence="11">
    <name type="scientific">Campoletis chlorideae</name>
    <dbReference type="NCBI Taxonomy" id="219166"/>
    <lineage>
        <taxon>Eukaryota</taxon>
        <taxon>Metazoa</taxon>
        <taxon>Ecdysozoa</taxon>
        <taxon>Arthropoda</taxon>
        <taxon>Hexapoda</taxon>
        <taxon>Insecta</taxon>
        <taxon>Pterygota</taxon>
        <taxon>Neoptera</taxon>
        <taxon>Endopterygota</taxon>
        <taxon>Hymenoptera</taxon>
        <taxon>Apocrita</taxon>
        <taxon>Ichneumonoidea</taxon>
        <taxon>Ichneumonidae</taxon>
        <taxon>Campopleginae</taxon>
        <taxon>Dusona group</taxon>
        <taxon>Campoletis</taxon>
    </lineage>
</organism>
<comment type="caution">
    <text evidence="10">Lacks conserved residue(s) required for the propagation of feature annotation.</text>
</comment>
<evidence type="ECO:0000256" key="4">
    <source>
        <dbReference type="ARBA" id="ARBA00022692"/>
    </source>
</evidence>
<dbReference type="InterPro" id="IPR004117">
    <property type="entry name" value="7tm6_olfct_rcpt"/>
</dbReference>
<evidence type="ECO:0000256" key="10">
    <source>
        <dbReference type="RuleBase" id="RU351113"/>
    </source>
</evidence>
<comment type="similarity">
    <text evidence="10">Belongs to the insect chemoreceptor superfamily. Heteromeric odorant receptor channel (TC 1.A.69) family.</text>
</comment>
<dbReference type="GO" id="GO:0005549">
    <property type="term" value="F:odorant binding"/>
    <property type="evidence" value="ECO:0007669"/>
    <property type="project" value="InterPro"/>
</dbReference>
<accession>A0A346D3X6</accession>
<feature type="transmembrane region" description="Helical" evidence="10">
    <location>
        <begin position="289"/>
        <end position="309"/>
    </location>
</feature>
<keyword evidence="8 10" id="KW-0675">Receptor</keyword>
<dbReference type="GO" id="GO:0004984">
    <property type="term" value="F:olfactory receptor activity"/>
    <property type="evidence" value="ECO:0007669"/>
    <property type="project" value="InterPro"/>
</dbReference>
<dbReference type="Pfam" id="PF02949">
    <property type="entry name" value="7tm_6"/>
    <property type="match status" value="1"/>
</dbReference>
<feature type="transmembrane region" description="Helical" evidence="10">
    <location>
        <begin position="148"/>
        <end position="166"/>
    </location>
</feature>
<reference evidence="11" key="1">
    <citation type="journal article" date="2018" name="Insect Mol. Biol.">
        <title>An odorant receptor mediates the attractiveness of cis-jasmone to Campoletis chlorideae, the endoparasitoid of Helicoverpa armigera.</title>
        <authorList>
            <person name="Sun Y.L."/>
            <person name="Dong J.F."/>
            <person name="Ning C."/>
            <person name="Ding P.P."/>
            <person name="Huang L.Q."/>
            <person name="Sun J.G."/>
            <person name="Wang C.Z."/>
        </authorList>
    </citation>
    <scope>NUCLEOTIDE SEQUENCE</scope>
    <source>
        <strain evidence="11">CchlOR22</strain>
    </source>
</reference>
<evidence type="ECO:0000256" key="6">
    <source>
        <dbReference type="ARBA" id="ARBA00022989"/>
    </source>
</evidence>
<keyword evidence="9 10" id="KW-0807">Transducer</keyword>
<evidence type="ECO:0000256" key="2">
    <source>
        <dbReference type="ARBA" id="ARBA00022475"/>
    </source>
</evidence>
<dbReference type="GO" id="GO:0007165">
    <property type="term" value="P:signal transduction"/>
    <property type="evidence" value="ECO:0007669"/>
    <property type="project" value="UniProtKB-KW"/>
</dbReference>
<dbReference type="EMBL" id="MG859318">
    <property type="protein sequence ID" value="AXM05146.1"/>
    <property type="molecule type" value="mRNA"/>
</dbReference>
<feature type="transmembrane region" description="Helical" evidence="10">
    <location>
        <begin position="315"/>
        <end position="337"/>
    </location>
</feature>
<evidence type="ECO:0000313" key="11">
    <source>
        <dbReference type="EMBL" id="AXM05146.1"/>
    </source>
</evidence>
<keyword evidence="5 10" id="KW-0552">Olfaction</keyword>
<proteinExistence type="evidence at transcript level"/>
<sequence>MSKWDDESGVSVVKVSNEHYAADVNYSMQHTRWFLTLLGIWPDVISDASRSEKIIGKLLIPFPSAVITLLLIPLASNLILRDLTASQFLILLGPLSFRSSSVIKNLILIWRRDDIKCCIKHMETDWRRIETDEDREIMMKNLRIGRNLTIVCVLCLYSGTIFYNILPFVSPRKVNAMNQTVRPITVPGIDIYVDLRAGHNYEIVVFASCVSIFYVSAIITAICNLAAVLVCHACGQIQIVMTRLESLVGQEDRINTDKNSLQRGISFIIRIHVRVLRFASKIDEVLRELCLIEVVAATLIICLVAYMFITERKNTSIMASISYTTLLVSLSFNIFIFCRIGELLKEKCEAVGKAAYMTEWYRLPGKTGLTLVMLITMAHYPRRLTAGRIIELSISTFGNIMRTSFGYLNMLRTMTE</sequence>
<keyword evidence="4 10" id="KW-0812">Transmembrane</keyword>
<keyword evidence="3 10" id="KW-0716">Sensory transduction</keyword>
<keyword evidence="2" id="KW-1003">Cell membrane</keyword>
<keyword evidence="6 10" id="KW-1133">Transmembrane helix</keyword>
<dbReference type="PANTHER" id="PTHR21137">
    <property type="entry name" value="ODORANT RECEPTOR"/>
    <property type="match status" value="1"/>
</dbReference>
<evidence type="ECO:0000256" key="9">
    <source>
        <dbReference type="ARBA" id="ARBA00023224"/>
    </source>
</evidence>
<feature type="transmembrane region" description="Helical" evidence="10">
    <location>
        <begin position="58"/>
        <end position="76"/>
    </location>
</feature>
<evidence type="ECO:0000256" key="7">
    <source>
        <dbReference type="ARBA" id="ARBA00023136"/>
    </source>
</evidence>
<evidence type="ECO:0000256" key="5">
    <source>
        <dbReference type="ARBA" id="ARBA00022725"/>
    </source>
</evidence>
<keyword evidence="7 10" id="KW-0472">Membrane</keyword>
<reference evidence="11" key="2">
    <citation type="submission" date="2018-01" db="EMBL/GenBank/DDBJ databases">
        <authorList>
            <person name="Gaut B.S."/>
            <person name="Morton B.R."/>
            <person name="Clegg M.T."/>
            <person name="Duvall M.R."/>
        </authorList>
    </citation>
    <scope>NUCLEOTIDE SEQUENCE</scope>
    <source>
        <strain evidence="11">CchlOR22</strain>
    </source>
</reference>
<dbReference type="AlphaFoldDB" id="A0A346D3X6"/>
<feature type="transmembrane region" description="Helical" evidence="10">
    <location>
        <begin position="203"/>
        <end position="231"/>
    </location>
</feature>
<comment type="subcellular location">
    <subcellularLocation>
        <location evidence="1 10">Cell membrane</location>
        <topology evidence="1 10">Multi-pass membrane protein</topology>
    </subcellularLocation>
</comment>
<dbReference type="GO" id="GO:0005886">
    <property type="term" value="C:plasma membrane"/>
    <property type="evidence" value="ECO:0007669"/>
    <property type="project" value="UniProtKB-SubCell"/>
</dbReference>
<evidence type="ECO:0000256" key="8">
    <source>
        <dbReference type="ARBA" id="ARBA00023170"/>
    </source>
</evidence>
<dbReference type="PANTHER" id="PTHR21137:SF35">
    <property type="entry name" value="ODORANT RECEPTOR 19A-RELATED"/>
    <property type="match status" value="1"/>
</dbReference>
<evidence type="ECO:0000256" key="1">
    <source>
        <dbReference type="ARBA" id="ARBA00004651"/>
    </source>
</evidence>
<name>A0A346D3X6_9HYME</name>
<evidence type="ECO:0000256" key="3">
    <source>
        <dbReference type="ARBA" id="ARBA00022606"/>
    </source>
</evidence>
<protein>
    <recommendedName>
        <fullName evidence="10">Odorant receptor</fullName>
    </recommendedName>
</protein>